<evidence type="ECO:0000256" key="2">
    <source>
        <dbReference type="ARBA" id="ARBA00022741"/>
    </source>
</evidence>
<keyword evidence="7" id="KW-1185">Reference proteome</keyword>
<accession>A0A1I2C2B8</accession>
<dbReference type="Gene3D" id="3.30.470.20">
    <property type="entry name" value="ATP-grasp fold, B domain"/>
    <property type="match status" value="1"/>
</dbReference>
<dbReference type="PROSITE" id="PS50975">
    <property type="entry name" value="ATP_GRASP"/>
    <property type="match status" value="1"/>
</dbReference>
<evidence type="ECO:0000259" key="5">
    <source>
        <dbReference type="PROSITE" id="PS50975"/>
    </source>
</evidence>
<gene>
    <name evidence="6" type="ORF">SAMN02745121_04928</name>
</gene>
<dbReference type="PANTHER" id="PTHR43585:SF2">
    <property type="entry name" value="ATP-GRASP ENZYME FSQD"/>
    <property type="match status" value="1"/>
</dbReference>
<keyword evidence="3 4" id="KW-0067">ATP-binding</keyword>
<organism evidence="6 7">
    <name type="scientific">Nannocystis exedens</name>
    <dbReference type="NCBI Taxonomy" id="54"/>
    <lineage>
        <taxon>Bacteria</taxon>
        <taxon>Pseudomonadati</taxon>
        <taxon>Myxococcota</taxon>
        <taxon>Polyangia</taxon>
        <taxon>Nannocystales</taxon>
        <taxon>Nannocystaceae</taxon>
        <taxon>Nannocystis</taxon>
    </lineage>
</organism>
<dbReference type="InterPro" id="IPR013815">
    <property type="entry name" value="ATP_grasp_subdomain_1"/>
</dbReference>
<dbReference type="RefSeq" id="WP_096329180.1">
    <property type="nucleotide sequence ID" value="NZ_FOMX01000016.1"/>
</dbReference>
<dbReference type="PANTHER" id="PTHR43585">
    <property type="entry name" value="FUMIPYRROLE BIOSYNTHESIS PROTEIN C"/>
    <property type="match status" value="1"/>
</dbReference>
<dbReference type="EMBL" id="FOMX01000016">
    <property type="protein sequence ID" value="SFE62469.1"/>
    <property type="molecule type" value="Genomic_DNA"/>
</dbReference>
<evidence type="ECO:0000256" key="1">
    <source>
        <dbReference type="ARBA" id="ARBA00022598"/>
    </source>
</evidence>
<dbReference type="GO" id="GO:0005524">
    <property type="term" value="F:ATP binding"/>
    <property type="evidence" value="ECO:0007669"/>
    <property type="project" value="UniProtKB-UniRule"/>
</dbReference>
<dbReference type="SUPFAM" id="SSF56059">
    <property type="entry name" value="Glutathione synthetase ATP-binding domain-like"/>
    <property type="match status" value="1"/>
</dbReference>
<keyword evidence="2 4" id="KW-0547">Nucleotide-binding</keyword>
<evidence type="ECO:0000313" key="7">
    <source>
        <dbReference type="Proteomes" id="UP000199400"/>
    </source>
</evidence>
<dbReference type="Pfam" id="PF13535">
    <property type="entry name" value="ATP-grasp_4"/>
    <property type="match status" value="1"/>
</dbReference>
<dbReference type="GO" id="GO:0046872">
    <property type="term" value="F:metal ion binding"/>
    <property type="evidence" value="ECO:0007669"/>
    <property type="project" value="InterPro"/>
</dbReference>
<proteinExistence type="predicted"/>
<dbReference type="Gene3D" id="3.30.1490.20">
    <property type="entry name" value="ATP-grasp fold, A domain"/>
    <property type="match status" value="1"/>
</dbReference>
<keyword evidence="1" id="KW-0436">Ligase</keyword>
<evidence type="ECO:0000313" key="6">
    <source>
        <dbReference type="EMBL" id="SFE62469.1"/>
    </source>
</evidence>
<dbReference type="Proteomes" id="UP000199400">
    <property type="component" value="Unassembled WGS sequence"/>
</dbReference>
<evidence type="ECO:0000256" key="3">
    <source>
        <dbReference type="ARBA" id="ARBA00022840"/>
    </source>
</evidence>
<feature type="domain" description="ATP-grasp" evidence="5">
    <location>
        <begin position="116"/>
        <end position="310"/>
    </location>
</feature>
<dbReference type="GO" id="GO:0016874">
    <property type="term" value="F:ligase activity"/>
    <property type="evidence" value="ECO:0007669"/>
    <property type="project" value="UniProtKB-KW"/>
</dbReference>
<name>A0A1I2C2B8_9BACT</name>
<dbReference type="InterPro" id="IPR052032">
    <property type="entry name" value="ATP-dep_AA_Ligase"/>
</dbReference>
<evidence type="ECO:0000256" key="4">
    <source>
        <dbReference type="PROSITE-ProRule" id="PRU00409"/>
    </source>
</evidence>
<sequence length="405" mass="45888">MKVLFISPHYPEEMQDFTRGLAEVGAQVYGVGELPKAALPAKVQRHLRDYLQIPSLFDEDGAVRHIVQAARRIRPDRVECLWEPCVVLAARVRQELGMPGMSPDVAIGFRDKPIMKQRLFDADLRVPRFARVRTAREAFEAAYAIGYPVCVKPVAGAGSADTYRVGDDAELRAVLGAVERHPEINLEEFIEGEEFTYDTVCINGEPVFESVAQYFPKPMEGRNNEWITPAQVVFRDPYQPALMPGIELGRKVLKALGMTTGFTHMEWYKKPNGEAVFGEIAARSPGGKLVDQMNFANDFDLYRETARAICWKSFEAKPQRRYHVAALFKRAMGQGKIRRIEGLEEIKQRLGPSLVVSDLLPIGSNRRDWRQTLLSDGYMILRHPDFRTCMDMMRFAISTLRIHAG</sequence>
<protein>
    <submittedName>
        <fullName evidence="6">ATP-grasp domain-containing protein</fullName>
    </submittedName>
</protein>
<dbReference type="STRING" id="54.SAMN02745121_04928"/>
<dbReference type="InterPro" id="IPR011761">
    <property type="entry name" value="ATP-grasp"/>
</dbReference>
<dbReference type="Gene3D" id="3.40.50.20">
    <property type="match status" value="1"/>
</dbReference>
<dbReference type="OrthoDB" id="24041at2"/>
<dbReference type="AlphaFoldDB" id="A0A1I2C2B8"/>
<reference evidence="7" key="1">
    <citation type="submission" date="2016-10" db="EMBL/GenBank/DDBJ databases">
        <authorList>
            <person name="Varghese N."/>
            <person name="Submissions S."/>
        </authorList>
    </citation>
    <scope>NUCLEOTIDE SEQUENCE [LARGE SCALE GENOMIC DNA]</scope>
    <source>
        <strain evidence="7">ATCC 25963</strain>
    </source>
</reference>